<protein>
    <submittedName>
        <fullName evidence="3">GL21895</fullName>
    </submittedName>
    <submittedName>
        <fullName evidence="2">GL21945</fullName>
    </submittedName>
</protein>
<dbReference type="EMBL" id="CH479182">
    <property type="protein sequence ID" value="EDW33870.1"/>
    <property type="molecule type" value="Genomic_DNA"/>
</dbReference>
<evidence type="ECO:0000313" key="2">
    <source>
        <dbReference type="EMBL" id="EDW33869.1"/>
    </source>
</evidence>
<reference evidence="2" key="2">
    <citation type="submission" date="2008-06" db="EMBL/GenBank/DDBJ databases">
        <authorList>
            <consortium name="FlyBase"/>
        </authorList>
    </citation>
    <scope>NUCLEOTIDE SEQUENCE</scope>
    <source>
        <strain evidence="2">MSH-3</strain>
    </source>
</reference>
<reference evidence="2 4" key="1">
    <citation type="journal article" date="2007" name="Nature">
        <title>Evolution of genes and genomes on the Drosophila phylogeny.</title>
        <authorList>
            <consortium name="Drosophila 12 Genomes Consortium"/>
            <person name="Clark A.G."/>
            <person name="Eisen M.B."/>
            <person name="Smith D.R."/>
            <person name="Bergman C.M."/>
            <person name="Oliver B."/>
            <person name="Markow T.A."/>
            <person name="Kaufman T.C."/>
            <person name="Kellis M."/>
            <person name="Gelbart W."/>
            <person name="Iyer V.N."/>
            <person name="Pollard D.A."/>
            <person name="Sackton T.B."/>
            <person name="Larracuente A.M."/>
            <person name="Singh N.D."/>
            <person name="Abad J.P."/>
            <person name="Abt D.N."/>
            <person name="Adryan B."/>
            <person name="Aguade M."/>
            <person name="Akashi H."/>
            <person name="Anderson W.W."/>
            <person name="Aquadro C.F."/>
            <person name="Ardell D.H."/>
            <person name="Arguello R."/>
            <person name="Artieri C.G."/>
            <person name="Barbash D.A."/>
            <person name="Barker D."/>
            <person name="Barsanti P."/>
            <person name="Batterham P."/>
            <person name="Batzoglou S."/>
            <person name="Begun D."/>
            <person name="Bhutkar A."/>
            <person name="Blanco E."/>
            <person name="Bosak S.A."/>
            <person name="Bradley R.K."/>
            <person name="Brand A.D."/>
            <person name="Brent M.R."/>
            <person name="Brooks A.N."/>
            <person name="Brown R.H."/>
            <person name="Butlin R.K."/>
            <person name="Caggese C."/>
            <person name="Calvi B.R."/>
            <person name="Bernardo de Carvalho A."/>
            <person name="Caspi A."/>
            <person name="Castrezana S."/>
            <person name="Celniker S.E."/>
            <person name="Chang J.L."/>
            <person name="Chapple C."/>
            <person name="Chatterji S."/>
            <person name="Chinwalla A."/>
            <person name="Civetta A."/>
            <person name="Clifton S.W."/>
            <person name="Comeron J.M."/>
            <person name="Costello J.C."/>
            <person name="Coyne J.A."/>
            <person name="Daub J."/>
            <person name="David R.G."/>
            <person name="Delcher A.L."/>
            <person name="Delehaunty K."/>
            <person name="Do C.B."/>
            <person name="Ebling H."/>
            <person name="Edwards K."/>
            <person name="Eickbush T."/>
            <person name="Evans J.D."/>
            <person name="Filipski A."/>
            <person name="Findeiss S."/>
            <person name="Freyhult E."/>
            <person name="Fulton L."/>
            <person name="Fulton R."/>
            <person name="Garcia A.C."/>
            <person name="Gardiner A."/>
            <person name="Garfield D.A."/>
            <person name="Garvin B.E."/>
            <person name="Gibson G."/>
            <person name="Gilbert D."/>
            <person name="Gnerre S."/>
            <person name="Godfrey J."/>
            <person name="Good R."/>
            <person name="Gotea V."/>
            <person name="Gravely B."/>
            <person name="Greenberg A.J."/>
            <person name="Griffiths-Jones S."/>
            <person name="Gross S."/>
            <person name="Guigo R."/>
            <person name="Gustafson E.A."/>
            <person name="Haerty W."/>
            <person name="Hahn M.W."/>
            <person name="Halligan D.L."/>
            <person name="Halpern A.L."/>
            <person name="Halter G.M."/>
            <person name="Han M.V."/>
            <person name="Heger A."/>
            <person name="Hillier L."/>
            <person name="Hinrichs A.S."/>
            <person name="Holmes I."/>
            <person name="Hoskins R.A."/>
            <person name="Hubisz M.J."/>
            <person name="Hultmark D."/>
            <person name="Huntley M.A."/>
            <person name="Jaffe D.B."/>
            <person name="Jagadeeshan S."/>
            <person name="Jeck W.R."/>
            <person name="Johnson J."/>
            <person name="Jones C.D."/>
            <person name="Jordan W.C."/>
            <person name="Karpen G.H."/>
            <person name="Kataoka E."/>
            <person name="Keightley P.D."/>
            <person name="Kheradpour P."/>
            <person name="Kirkness E.F."/>
            <person name="Koerich L.B."/>
            <person name="Kristiansen K."/>
            <person name="Kudrna D."/>
            <person name="Kulathinal R.J."/>
            <person name="Kumar S."/>
            <person name="Kwok R."/>
            <person name="Lander E."/>
            <person name="Langley C.H."/>
            <person name="Lapoint R."/>
            <person name="Lazzaro B.P."/>
            <person name="Lee S.J."/>
            <person name="Levesque L."/>
            <person name="Li R."/>
            <person name="Lin C.F."/>
            <person name="Lin M.F."/>
            <person name="Lindblad-Toh K."/>
            <person name="Llopart A."/>
            <person name="Long M."/>
            <person name="Low L."/>
            <person name="Lozovsky E."/>
            <person name="Lu J."/>
            <person name="Luo M."/>
            <person name="Machado C.A."/>
            <person name="Makalowski W."/>
            <person name="Marzo M."/>
            <person name="Matsuda M."/>
            <person name="Matzkin L."/>
            <person name="McAllister B."/>
            <person name="McBride C.S."/>
            <person name="McKernan B."/>
            <person name="McKernan K."/>
            <person name="Mendez-Lago M."/>
            <person name="Minx P."/>
            <person name="Mollenhauer M.U."/>
            <person name="Montooth K."/>
            <person name="Mount S.M."/>
            <person name="Mu X."/>
            <person name="Myers E."/>
            <person name="Negre B."/>
            <person name="Newfeld S."/>
            <person name="Nielsen R."/>
            <person name="Noor M.A."/>
            <person name="O'Grady P."/>
            <person name="Pachter L."/>
            <person name="Papaceit M."/>
            <person name="Parisi M.J."/>
            <person name="Parisi M."/>
            <person name="Parts L."/>
            <person name="Pedersen J.S."/>
            <person name="Pesole G."/>
            <person name="Phillippy A.M."/>
            <person name="Ponting C.P."/>
            <person name="Pop M."/>
            <person name="Porcelli D."/>
            <person name="Powell J.R."/>
            <person name="Prohaska S."/>
            <person name="Pruitt K."/>
            <person name="Puig M."/>
            <person name="Quesneville H."/>
            <person name="Ram K.R."/>
            <person name="Rand D."/>
            <person name="Rasmussen M.D."/>
            <person name="Reed L.K."/>
            <person name="Reenan R."/>
            <person name="Reily A."/>
            <person name="Remington K.A."/>
            <person name="Rieger T.T."/>
            <person name="Ritchie M.G."/>
            <person name="Robin C."/>
            <person name="Rogers Y.H."/>
            <person name="Rohde C."/>
            <person name="Rozas J."/>
            <person name="Rubenfield M.J."/>
            <person name="Ruiz A."/>
            <person name="Russo S."/>
            <person name="Salzberg S.L."/>
            <person name="Sanchez-Gracia A."/>
            <person name="Saranga D.J."/>
            <person name="Sato H."/>
            <person name="Schaeffer S.W."/>
            <person name="Schatz M.C."/>
            <person name="Schlenke T."/>
            <person name="Schwartz R."/>
            <person name="Segarra C."/>
            <person name="Singh R.S."/>
            <person name="Sirot L."/>
            <person name="Sirota M."/>
            <person name="Sisneros N.B."/>
            <person name="Smith C.D."/>
            <person name="Smith T.F."/>
            <person name="Spieth J."/>
            <person name="Stage D.E."/>
            <person name="Stark A."/>
            <person name="Stephan W."/>
            <person name="Strausberg R.L."/>
            <person name="Strempel S."/>
            <person name="Sturgill D."/>
            <person name="Sutton G."/>
            <person name="Sutton G.G."/>
            <person name="Tao W."/>
            <person name="Teichmann S."/>
            <person name="Tobari Y.N."/>
            <person name="Tomimura Y."/>
            <person name="Tsolas J.M."/>
            <person name="Valente V.L."/>
            <person name="Venter E."/>
            <person name="Venter J.C."/>
            <person name="Vicario S."/>
            <person name="Vieira F.G."/>
            <person name="Vilella A.J."/>
            <person name="Villasante A."/>
            <person name="Walenz B."/>
            <person name="Wang J."/>
            <person name="Wasserman M."/>
            <person name="Watts T."/>
            <person name="Wilson D."/>
            <person name="Wilson R.K."/>
            <person name="Wing R.A."/>
            <person name="Wolfner M.F."/>
            <person name="Wong A."/>
            <person name="Wong G.K."/>
            <person name="Wu C.I."/>
            <person name="Wu G."/>
            <person name="Yamamoto D."/>
            <person name="Yang H.P."/>
            <person name="Yang S.P."/>
            <person name="Yorke J.A."/>
            <person name="Yoshida K."/>
            <person name="Zdobnov E."/>
            <person name="Zhang P."/>
            <person name="Zhang Y."/>
            <person name="Zimin A.V."/>
            <person name="Baldwin J."/>
            <person name="Abdouelleil A."/>
            <person name="Abdulkadir J."/>
            <person name="Abebe A."/>
            <person name="Abera B."/>
            <person name="Abreu J."/>
            <person name="Acer S.C."/>
            <person name="Aftuck L."/>
            <person name="Alexander A."/>
            <person name="An P."/>
            <person name="Anderson E."/>
            <person name="Anderson S."/>
            <person name="Arachi H."/>
            <person name="Azer M."/>
            <person name="Bachantsang P."/>
            <person name="Barry A."/>
            <person name="Bayul T."/>
            <person name="Berlin A."/>
            <person name="Bessette D."/>
            <person name="Bloom T."/>
            <person name="Blye J."/>
            <person name="Boguslavskiy L."/>
            <person name="Bonnet C."/>
            <person name="Boukhgalter B."/>
            <person name="Bourzgui I."/>
            <person name="Brown A."/>
            <person name="Cahill P."/>
            <person name="Channer S."/>
            <person name="Cheshatsang Y."/>
            <person name="Chuda L."/>
            <person name="Citroen M."/>
            <person name="Collymore A."/>
            <person name="Cooke P."/>
            <person name="Costello M."/>
            <person name="D'Aco K."/>
            <person name="Daza R."/>
            <person name="De Haan G."/>
            <person name="DeGray S."/>
            <person name="DeMaso C."/>
            <person name="Dhargay N."/>
            <person name="Dooley K."/>
            <person name="Dooley E."/>
            <person name="Doricent M."/>
            <person name="Dorje P."/>
            <person name="Dorjee K."/>
            <person name="Dupes A."/>
            <person name="Elong R."/>
            <person name="Falk J."/>
            <person name="Farina A."/>
            <person name="Faro S."/>
            <person name="Ferguson D."/>
            <person name="Fisher S."/>
            <person name="Foley C.D."/>
            <person name="Franke A."/>
            <person name="Friedrich D."/>
            <person name="Gadbois L."/>
            <person name="Gearin G."/>
            <person name="Gearin C.R."/>
            <person name="Giannoukos G."/>
            <person name="Goode T."/>
            <person name="Graham J."/>
            <person name="Grandbois E."/>
            <person name="Grewal S."/>
            <person name="Gyaltsen K."/>
            <person name="Hafez N."/>
            <person name="Hagos B."/>
            <person name="Hall J."/>
            <person name="Henson C."/>
            <person name="Hollinger A."/>
            <person name="Honan T."/>
            <person name="Huard M.D."/>
            <person name="Hughes L."/>
            <person name="Hurhula B."/>
            <person name="Husby M.E."/>
            <person name="Kamat A."/>
            <person name="Kanga B."/>
            <person name="Kashin S."/>
            <person name="Khazanovich D."/>
            <person name="Kisner P."/>
            <person name="Lance K."/>
            <person name="Lara M."/>
            <person name="Lee W."/>
            <person name="Lennon N."/>
            <person name="Letendre F."/>
            <person name="LeVine R."/>
            <person name="Lipovsky A."/>
            <person name="Liu X."/>
            <person name="Liu J."/>
            <person name="Liu S."/>
            <person name="Lokyitsang T."/>
            <person name="Lokyitsang Y."/>
            <person name="Lubonja R."/>
            <person name="Lui A."/>
            <person name="MacDonald P."/>
            <person name="Magnisalis V."/>
            <person name="Maru K."/>
            <person name="Matthews C."/>
            <person name="McCusker W."/>
            <person name="McDonough S."/>
            <person name="Mehta T."/>
            <person name="Meldrim J."/>
            <person name="Meneus L."/>
            <person name="Mihai O."/>
            <person name="Mihalev A."/>
            <person name="Mihova T."/>
            <person name="Mittelman R."/>
            <person name="Mlenga V."/>
            <person name="Montmayeur A."/>
            <person name="Mulrain L."/>
            <person name="Navidi A."/>
            <person name="Naylor J."/>
            <person name="Negash T."/>
            <person name="Nguyen T."/>
            <person name="Nguyen N."/>
            <person name="Nicol R."/>
            <person name="Norbu C."/>
            <person name="Norbu N."/>
            <person name="Novod N."/>
            <person name="O'Neill B."/>
            <person name="Osman S."/>
            <person name="Markiewicz E."/>
            <person name="Oyono O.L."/>
            <person name="Patti C."/>
            <person name="Phunkhang P."/>
            <person name="Pierre F."/>
            <person name="Priest M."/>
            <person name="Raghuraman S."/>
            <person name="Rege F."/>
            <person name="Reyes R."/>
            <person name="Rise C."/>
            <person name="Rogov P."/>
            <person name="Ross K."/>
            <person name="Ryan E."/>
            <person name="Settipalli S."/>
            <person name="Shea T."/>
            <person name="Sherpa N."/>
            <person name="Shi L."/>
            <person name="Shih D."/>
            <person name="Sparrow T."/>
            <person name="Spaulding J."/>
            <person name="Stalker J."/>
            <person name="Stange-Thomann N."/>
            <person name="Stavropoulos S."/>
            <person name="Stone C."/>
            <person name="Strader C."/>
            <person name="Tesfaye S."/>
            <person name="Thomson T."/>
            <person name="Thoulutsang Y."/>
            <person name="Thoulutsang D."/>
            <person name="Topham K."/>
            <person name="Topping I."/>
            <person name="Tsamla T."/>
            <person name="Vassiliev H."/>
            <person name="Vo A."/>
            <person name="Wangchuk T."/>
            <person name="Wangdi T."/>
            <person name="Weiand M."/>
            <person name="Wilkinson J."/>
            <person name="Wilson A."/>
            <person name="Yadav S."/>
            <person name="Young G."/>
            <person name="Yu Q."/>
            <person name="Zembek L."/>
            <person name="Zhong D."/>
            <person name="Zimmer A."/>
            <person name="Zwirko Z."/>
            <person name="Jaffe D.B."/>
            <person name="Alvarez P."/>
            <person name="Brockman W."/>
            <person name="Butler J."/>
            <person name="Chin C."/>
            <person name="Gnerre S."/>
            <person name="Grabherr M."/>
            <person name="Kleber M."/>
            <person name="Mauceli E."/>
            <person name="MacCallum I."/>
        </authorList>
    </citation>
    <scope>NUCLEOTIDE SEQUENCE [LARGE SCALE GENOMIC DNA]</scope>
    <source>
        <strain evidence="2">MSH-3</strain>
        <strain evidence="4">MSH-3 / Tucson 14011-0111.49</strain>
    </source>
</reference>
<dbReference type="AlphaFoldDB" id="B4GE34"/>
<keyword evidence="4" id="KW-1185">Reference proteome</keyword>
<evidence type="ECO:0000313" key="4">
    <source>
        <dbReference type="Proteomes" id="UP000008744"/>
    </source>
</evidence>
<organism evidence="4">
    <name type="scientific">Drosophila persimilis</name>
    <name type="common">Fruit fly</name>
    <dbReference type="NCBI Taxonomy" id="7234"/>
    <lineage>
        <taxon>Eukaryota</taxon>
        <taxon>Metazoa</taxon>
        <taxon>Ecdysozoa</taxon>
        <taxon>Arthropoda</taxon>
        <taxon>Hexapoda</taxon>
        <taxon>Insecta</taxon>
        <taxon>Pterygota</taxon>
        <taxon>Neoptera</taxon>
        <taxon>Endopterygota</taxon>
        <taxon>Diptera</taxon>
        <taxon>Brachycera</taxon>
        <taxon>Muscomorpha</taxon>
        <taxon>Ephydroidea</taxon>
        <taxon>Drosophilidae</taxon>
        <taxon>Drosophila</taxon>
        <taxon>Sophophora</taxon>
    </lineage>
</organism>
<dbReference type="Proteomes" id="UP000008744">
    <property type="component" value="Unassembled WGS sequence"/>
</dbReference>
<feature type="compositionally biased region" description="Polar residues" evidence="1">
    <location>
        <begin position="24"/>
        <end position="36"/>
    </location>
</feature>
<dbReference type="EMBL" id="CH479182">
    <property type="protein sequence ID" value="EDW33869.1"/>
    <property type="molecule type" value="Genomic_DNA"/>
</dbReference>
<feature type="region of interest" description="Disordered" evidence="1">
    <location>
        <begin position="1"/>
        <end position="45"/>
    </location>
</feature>
<evidence type="ECO:0000313" key="3">
    <source>
        <dbReference type="EMBL" id="EDW33870.1"/>
    </source>
</evidence>
<evidence type="ECO:0000256" key="1">
    <source>
        <dbReference type="SAM" id="MobiDB-lite"/>
    </source>
</evidence>
<gene>
    <name evidence="2" type="primary">Dper\GL21945</name>
    <name evidence="3" type="synonym">Dper\GL21895</name>
    <name evidence="3" type="ORF">Dper_GL21895</name>
    <name evidence="2" type="ORF">Dper_GL21945</name>
    <name evidence="2" type="ORF">GL21895</name>
    <name evidence="2" type="ORF">GL21945</name>
</gene>
<name>B4GE34_DROPE</name>
<dbReference type="HOGENOM" id="CLU_2906441_0_0_1"/>
<accession>B4GE34</accession>
<sequence length="62" mass="6955">MSLNRQCGDSSAVERTSERHRNCGFTTTGKNVSNPPIHTPPNHTLGFNFETPYPFHKINLAQ</sequence>
<proteinExistence type="predicted"/>